<evidence type="ECO:0000313" key="1">
    <source>
        <dbReference type="EMBL" id="RHA75892.1"/>
    </source>
</evidence>
<reference evidence="1 2" key="1">
    <citation type="submission" date="2018-08" db="EMBL/GenBank/DDBJ databases">
        <title>A genome reference for cultivated species of the human gut microbiota.</title>
        <authorList>
            <person name="Zou Y."/>
            <person name="Xue W."/>
            <person name="Luo G."/>
        </authorList>
    </citation>
    <scope>NUCLEOTIDE SEQUENCE [LARGE SCALE GENOMIC DNA]</scope>
    <source>
        <strain evidence="1 2">AM42-38</strain>
    </source>
</reference>
<organism evidence="1 2">
    <name type="scientific">Phocaeicola coprophilus</name>
    <dbReference type="NCBI Taxonomy" id="387090"/>
    <lineage>
        <taxon>Bacteria</taxon>
        <taxon>Pseudomonadati</taxon>
        <taxon>Bacteroidota</taxon>
        <taxon>Bacteroidia</taxon>
        <taxon>Bacteroidales</taxon>
        <taxon>Bacteroidaceae</taxon>
        <taxon>Phocaeicola</taxon>
    </lineage>
</organism>
<gene>
    <name evidence="1" type="ORF">DW921_07560</name>
</gene>
<dbReference type="SUPFAM" id="SSF63829">
    <property type="entry name" value="Calcium-dependent phosphotriesterase"/>
    <property type="match status" value="1"/>
</dbReference>
<comment type="caution">
    <text evidence="1">The sequence shown here is derived from an EMBL/GenBank/DDBJ whole genome shotgun (WGS) entry which is preliminary data.</text>
</comment>
<protein>
    <submittedName>
        <fullName evidence="1">6-bladed beta-propeller</fullName>
    </submittedName>
</protein>
<evidence type="ECO:0000313" key="2">
    <source>
        <dbReference type="Proteomes" id="UP000283855"/>
    </source>
</evidence>
<proteinExistence type="predicted"/>
<dbReference type="Pfam" id="PF17170">
    <property type="entry name" value="DUF5128"/>
    <property type="match status" value="1"/>
</dbReference>
<sequence>MMNMRKFLKTTLAIILIAGAGIIAYNMQKTETLSEQACDNVEIIDYAHAEIKGMSDIPDTLLGDKKYIFLDNGNSDTFVSMITKVAMTDNRIYVLDPKLSKVVVFDSKGKGVGQVGCRGQGKSEYVSITDFCLSDNGDIYLIDGVQKKLLVFDSRLRFKESKMLPFDAEAIKVLQDGNILWGLCPWNLGKCSGKKIAVTDKNLNVMEGLIDFDEYTDPSYIFSFIKIIETDVCLSYNREIDSHIYVFNKNGTLRQVLLFDFGDMDVPDEKKKNIEKNLRDFERYCCLISFAAVTDRIVAGQLKKFGKTVPFIYDRLHNISYEGEGHDIPTYTTATDYEKSYWITYLDAVTDNRQYVVPDSVNEYLKNEGMVLCLQKLE</sequence>
<dbReference type="Proteomes" id="UP000283855">
    <property type="component" value="Unassembled WGS sequence"/>
</dbReference>
<dbReference type="EMBL" id="QSFT01000013">
    <property type="protein sequence ID" value="RHA75892.1"/>
    <property type="molecule type" value="Genomic_DNA"/>
</dbReference>
<dbReference type="InterPro" id="IPR011042">
    <property type="entry name" value="6-blade_b-propeller_TolB-like"/>
</dbReference>
<accession>A0A413T079</accession>
<name>A0A413T079_9BACT</name>
<dbReference type="AlphaFoldDB" id="A0A413T079"/>
<dbReference type="Gene3D" id="2.120.10.30">
    <property type="entry name" value="TolB, C-terminal domain"/>
    <property type="match status" value="1"/>
</dbReference>